<evidence type="ECO:0000313" key="2">
    <source>
        <dbReference type="Proteomes" id="UP000192428"/>
    </source>
</evidence>
<name>A0A1X0WN26_STROR</name>
<protein>
    <submittedName>
        <fullName evidence="1">Uncharacterized protein</fullName>
    </submittedName>
</protein>
<comment type="caution">
    <text evidence="1">The sequence shown here is derived from an EMBL/GenBank/DDBJ whole genome shotgun (WGS) entry which is preliminary data.</text>
</comment>
<dbReference type="AlphaFoldDB" id="A0A1X0WN26"/>
<sequence length="79" mass="9102">MSDPSLDIKMYGMHQFKMKKGGLRIKLGVFSPEATPSEMVLGHHEHLAVEFFNSLTIAYQNKTFKGKLLNTLLKFKKFR</sequence>
<proteinExistence type="predicted"/>
<reference evidence="1 2" key="1">
    <citation type="journal article" date="2016" name="PLoS ONE">
        <title>Comparative Genomics Analysis of Streptococcus tigurinus Strains Identifies Genetic Elements Specifically and Uniquely Present in Highly Virulent Strains.</title>
        <authorList>
            <person name="Diene S.M."/>
            <person name="Francois P."/>
            <person name="Zbinden A."/>
            <person name="Entenza J.M."/>
            <person name="Resch G."/>
        </authorList>
    </citation>
    <scope>NUCLEOTIDE SEQUENCE [LARGE SCALE GENOMIC DNA]</scope>
    <source>
        <strain evidence="1 2">AZ_8</strain>
    </source>
</reference>
<organism evidence="1 2">
    <name type="scientific">Streptococcus oralis subsp. tigurinus</name>
    <dbReference type="NCBI Taxonomy" id="1077464"/>
    <lineage>
        <taxon>Bacteria</taxon>
        <taxon>Bacillati</taxon>
        <taxon>Bacillota</taxon>
        <taxon>Bacilli</taxon>
        <taxon>Lactobacillales</taxon>
        <taxon>Streptococcaceae</taxon>
        <taxon>Streptococcus</taxon>
    </lineage>
</organism>
<gene>
    <name evidence="1" type="ORF">ATE34_10255</name>
</gene>
<evidence type="ECO:0000313" key="1">
    <source>
        <dbReference type="EMBL" id="ORJ28167.1"/>
    </source>
</evidence>
<accession>A0A1X0WN26</accession>
<dbReference type="Proteomes" id="UP000192428">
    <property type="component" value="Unassembled WGS sequence"/>
</dbReference>
<dbReference type="EMBL" id="LNVF01000007">
    <property type="protein sequence ID" value="ORJ28167.1"/>
    <property type="molecule type" value="Genomic_DNA"/>
</dbReference>